<dbReference type="RefSeq" id="WP_225268698.1">
    <property type="nucleotide sequence ID" value="NZ_CP084058.1"/>
</dbReference>
<organism evidence="1">
    <name type="scientific">Nonomuraea gerenzanensis</name>
    <dbReference type="NCBI Taxonomy" id="93944"/>
    <lineage>
        <taxon>Bacteria</taxon>
        <taxon>Bacillati</taxon>
        <taxon>Actinomycetota</taxon>
        <taxon>Actinomycetes</taxon>
        <taxon>Streptosporangiales</taxon>
        <taxon>Streptosporangiaceae</taxon>
        <taxon>Nonomuraea</taxon>
    </lineage>
</organism>
<sequence>MTALIIATLVVLFLSSAAQDARPADRTPLQVAATVRHTSWWRPAWRLLALIVGGLLIAL</sequence>
<proteinExistence type="predicted"/>
<protein>
    <submittedName>
        <fullName evidence="1">Uncharacterized protein</fullName>
    </submittedName>
</protein>
<evidence type="ECO:0000313" key="1">
    <source>
        <dbReference type="EMBL" id="SBP00077.1"/>
    </source>
</evidence>
<gene>
    <name evidence="1" type="ORF">BN4615_P9593</name>
</gene>
<dbReference type="AlphaFoldDB" id="A0A1M4EML4"/>
<dbReference type="EMBL" id="LT559118">
    <property type="protein sequence ID" value="SBP00077.1"/>
    <property type="molecule type" value="Genomic_DNA"/>
</dbReference>
<accession>A0A1M4EML4</accession>
<reference evidence="1" key="1">
    <citation type="submission" date="2016-04" db="EMBL/GenBank/DDBJ databases">
        <authorList>
            <person name="Evans L.H."/>
            <person name="Alamgir A."/>
            <person name="Owens N."/>
            <person name="Weber N.D."/>
            <person name="Virtaneva K."/>
            <person name="Barbian K."/>
            <person name="Babar A."/>
            <person name="Rosenke K."/>
        </authorList>
    </citation>
    <scope>NUCLEOTIDE SEQUENCE</scope>
    <source>
        <strain evidence="1">Nono1</strain>
    </source>
</reference>
<name>A0A1M4EML4_9ACTN</name>